<organism evidence="1 2">
    <name type="scientific">Methylosinus trichosporium (strain ATCC 35070 / NCIMB 11131 / UNIQEM 75 / OB3b)</name>
    <dbReference type="NCBI Taxonomy" id="595536"/>
    <lineage>
        <taxon>Bacteria</taxon>
        <taxon>Pseudomonadati</taxon>
        <taxon>Pseudomonadota</taxon>
        <taxon>Alphaproteobacteria</taxon>
        <taxon>Hyphomicrobiales</taxon>
        <taxon>Methylocystaceae</taxon>
        <taxon>Methylosinus</taxon>
    </lineage>
</organism>
<dbReference type="Pfam" id="PF13531">
    <property type="entry name" value="SBP_bac_11"/>
    <property type="match status" value="1"/>
</dbReference>
<keyword evidence="2" id="KW-1185">Reference proteome</keyword>
<dbReference type="Proteomes" id="UP000230709">
    <property type="component" value="Chromosome"/>
</dbReference>
<dbReference type="EMBL" id="CP023737">
    <property type="protein sequence ID" value="ATQ68836.1"/>
    <property type="molecule type" value="Genomic_DNA"/>
</dbReference>
<dbReference type="AlphaFoldDB" id="A0A2D2D1K8"/>
<evidence type="ECO:0000313" key="2">
    <source>
        <dbReference type="Proteomes" id="UP000230709"/>
    </source>
</evidence>
<accession>A0A2D2D1K8</accession>
<dbReference type="SUPFAM" id="SSF53850">
    <property type="entry name" value="Periplasmic binding protein-like II"/>
    <property type="match status" value="1"/>
</dbReference>
<name>A0A2D2D1K8_METT3</name>
<protein>
    <recommendedName>
        <fullName evidence="3">Molybdate ABC transporter substrate-binding protein</fullName>
    </recommendedName>
</protein>
<dbReference type="STRING" id="595536.GCA_000178815_02409"/>
<sequence>MSLAVDPASRNALPRGYDMSKLTKAALALGASATCMLLGASEPHAATIKIGVAANFQYTLSDIIAAYNLYYGDSISYDFDSTGNLKAAILAGGTTTNPYDLFLSADTAAPAAVSTLGMVYSGTTQAPFFYATGSIVFASKTTSVSGGVPSGFTGHLLIATPSKAPYGLAAMTVLDEAPWSLGLTTTSTYPVSNVYTSANISTTYSALNDPTTPSYAYGFVAKSYVCTNGSPSTSTKLKYFYEYKYDGSSSPNFGHTGTTSQTYPQIVQNGIALQRSAQTTATKAAVINFINFLLTNTTYGVGLRQQYCYGTTAP</sequence>
<gene>
    <name evidence="1" type="ORF">CQW49_13790</name>
</gene>
<evidence type="ECO:0008006" key="3">
    <source>
        <dbReference type="Google" id="ProtNLM"/>
    </source>
</evidence>
<reference evidence="2" key="1">
    <citation type="submission" date="2017-10" db="EMBL/GenBank/DDBJ databases">
        <title>Completed PacBio SMRT sequence of Methylosinus trichosporium OB3b reveals presence of a third large plasmid.</title>
        <authorList>
            <person name="Charles T.C."/>
            <person name="Lynch M.D.J."/>
            <person name="Heil J.R."/>
            <person name="Cheng J."/>
        </authorList>
    </citation>
    <scope>NUCLEOTIDE SEQUENCE [LARGE SCALE GENOMIC DNA]</scope>
    <source>
        <strain evidence="2">OB3b</strain>
    </source>
</reference>
<evidence type="ECO:0000313" key="1">
    <source>
        <dbReference type="EMBL" id="ATQ68836.1"/>
    </source>
</evidence>
<dbReference type="Gene3D" id="3.40.190.10">
    <property type="entry name" value="Periplasmic binding protein-like II"/>
    <property type="match status" value="2"/>
</dbReference>
<dbReference type="KEGG" id="mtw:CQW49_13790"/>
<proteinExistence type="predicted"/>